<proteinExistence type="predicted"/>
<evidence type="ECO:0000256" key="1">
    <source>
        <dbReference type="SAM" id="SignalP"/>
    </source>
</evidence>
<sequence length="162" mass="17531">MRVSQTLTLSALVLATGTVADGFWLAKNTLSGIGTRGIGGGVKPGAGWMYIFVDDVQNCDQISHAGLINGYSDVSKHRGIRIKWKDQGDKIEKLVPLEVEWNTDKAHATWYANRDGAVVDTKGKKLFTCKADTTKQKRCSLPAAGHAEVISIIHCDGPKPPQ</sequence>
<protein>
    <submittedName>
        <fullName evidence="2">Uncharacterized protein</fullName>
    </submittedName>
</protein>
<accession>A0AAJ0G171</accession>
<reference evidence="2" key="1">
    <citation type="submission" date="2023-06" db="EMBL/GenBank/DDBJ databases">
        <title>Conoideocrella luteorostrata (Hypocreales: Clavicipitaceae), a potential biocontrol fungus for elongate hemlock scale in United States Christmas tree production areas.</title>
        <authorList>
            <person name="Barrett H."/>
            <person name="Lovett B."/>
            <person name="Macias A.M."/>
            <person name="Stajich J.E."/>
            <person name="Kasson M.T."/>
        </authorList>
    </citation>
    <scope>NUCLEOTIDE SEQUENCE</scope>
    <source>
        <strain evidence="2">ARSEF 14590</strain>
    </source>
</reference>
<organism evidence="2 3">
    <name type="scientific">Conoideocrella luteorostrata</name>
    <dbReference type="NCBI Taxonomy" id="1105319"/>
    <lineage>
        <taxon>Eukaryota</taxon>
        <taxon>Fungi</taxon>
        <taxon>Dikarya</taxon>
        <taxon>Ascomycota</taxon>
        <taxon>Pezizomycotina</taxon>
        <taxon>Sordariomycetes</taxon>
        <taxon>Hypocreomycetidae</taxon>
        <taxon>Hypocreales</taxon>
        <taxon>Clavicipitaceae</taxon>
        <taxon>Conoideocrella</taxon>
    </lineage>
</organism>
<keyword evidence="3" id="KW-1185">Reference proteome</keyword>
<dbReference type="Proteomes" id="UP001251528">
    <property type="component" value="Unassembled WGS sequence"/>
</dbReference>
<name>A0AAJ0G171_9HYPO</name>
<comment type="caution">
    <text evidence="2">The sequence shown here is derived from an EMBL/GenBank/DDBJ whole genome shotgun (WGS) entry which is preliminary data.</text>
</comment>
<evidence type="ECO:0000313" key="3">
    <source>
        <dbReference type="Proteomes" id="UP001251528"/>
    </source>
</evidence>
<feature type="signal peptide" evidence="1">
    <location>
        <begin position="1"/>
        <end position="22"/>
    </location>
</feature>
<keyword evidence="1" id="KW-0732">Signal</keyword>
<gene>
    <name evidence="2" type="ORF">QQS21_002567</name>
</gene>
<feature type="chain" id="PRO_5042595987" evidence="1">
    <location>
        <begin position="23"/>
        <end position="162"/>
    </location>
</feature>
<evidence type="ECO:0000313" key="2">
    <source>
        <dbReference type="EMBL" id="KAK2608854.1"/>
    </source>
</evidence>
<dbReference type="AlphaFoldDB" id="A0AAJ0G171"/>
<dbReference type="EMBL" id="JASWJB010000031">
    <property type="protein sequence ID" value="KAK2608854.1"/>
    <property type="molecule type" value="Genomic_DNA"/>
</dbReference>